<dbReference type="Ensembl" id="ENSSDAT00000007811.1">
    <property type="protein sequence ID" value="ENSSDAP00000006844.1"/>
    <property type="gene ID" value="ENSSDAG00000006308.1"/>
</dbReference>
<sequence length="50" mass="5995">MGRLSWKFKRMPWSPGRRWLLWTICWPLVEPCVQPVNCWASCGPRCWSVC</sequence>
<organism evidence="2 3">
    <name type="scientific">Spermophilus dauricus</name>
    <name type="common">Daurian ground squirrel</name>
    <dbReference type="NCBI Taxonomy" id="99837"/>
    <lineage>
        <taxon>Eukaryota</taxon>
        <taxon>Metazoa</taxon>
        <taxon>Chordata</taxon>
        <taxon>Craniata</taxon>
        <taxon>Vertebrata</taxon>
        <taxon>Euteleostomi</taxon>
        <taxon>Mammalia</taxon>
        <taxon>Eutheria</taxon>
        <taxon>Euarchontoglires</taxon>
        <taxon>Glires</taxon>
        <taxon>Rodentia</taxon>
        <taxon>Sciuromorpha</taxon>
        <taxon>Sciuridae</taxon>
        <taxon>Xerinae</taxon>
        <taxon>Marmotini</taxon>
        <taxon>Spermophilus</taxon>
    </lineage>
</organism>
<evidence type="ECO:0000313" key="2">
    <source>
        <dbReference type="Ensembl" id="ENSSDAP00000006844.1"/>
    </source>
</evidence>
<evidence type="ECO:0000256" key="1">
    <source>
        <dbReference type="SAM" id="SignalP"/>
    </source>
</evidence>
<dbReference type="AlphaFoldDB" id="A0A8C9P8Q2"/>
<reference evidence="2" key="1">
    <citation type="submission" date="2025-08" db="UniProtKB">
        <authorList>
            <consortium name="Ensembl"/>
        </authorList>
    </citation>
    <scope>IDENTIFICATION</scope>
</reference>
<keyword evidence="3" id="KW-1185">Reference proteome</keyword>
<reference evidence="2" key="2">
    <citation type="submission" date="2025-09" db="UniProtKB">
        <authorList>
            <consortium name="Ensembl"/>
        </authorList>
    </citation>
    <scope>IDENTIFICATION</scope>
</reference>
<protein>
    <submittedName>
        <fullName evidence="2">Uncharacterized protein</fullName>
    </submittedName>
</protein>
<name>A0A8C9P8Q2_SPEDA</name>
<proteinExistence type="predicted"/>
<evidence type="ECO:0000313" key="3">
    <source>
        <dbReference type="Proteomes" id="UP000694422"/>
    </source>
</evidence>
<accession>A0A8C9P8Q2</accession>
<dbReference type="Proteomes" id="UP000694422">
    <property type="component" value="Unplaced"/>
</dbReference>
<feature type="signal peptide" evidence="1">
    <location>
        <begin position="1"/>
        <end position="31"/>
    </location>
</feature>
<feature type="chain" id="PRO_5034720548" evidence="1">
    <location>
        <begin position="32"/>
        <end position="50"/>
    </location>
</feature>
<keyword evidence="1" id="KW-0732">Signal</keyword>